<dbReference type="EMBL" id="NRGR01000062">
    <property type="protein sequence ID" value="PCC37575.1"/>
    <property type="molecule type" value="Genomic_DNA"/>
</dbReference>
<protein>
    <submittedName>
        <fullName evidence="1">Uncharacterized protein</fullName>
    </submittedName>
</protein>
<name>A0A2A3YEN7_9MICO</name>
<keyword evidence="2" id="KW-1185">Reference proteome</keyword>
<accession>A0A2A3YEN7</accession>
<reference evidence="1 2" key="1">
    <citation type="journal article" date="2017" name="Elife">
        <title>Extensive horizontal gene transfer in cheese-associated bacteria.</title>
        <authorList>
            <person name="Bonham K.S."/>
            <person name="Wolfe B.E."/>
            <person name="Dutton R.J."/>
        </authorList>
    </citation>
    <scope>NUCLEOTIDE SEQUENCE [LARGE SCALE GENOMIC DNA]</scope>
    <source>
        <strain evidence="1 2">341_9</strain>
    </source>
</reference>
<organism evidence="1 2">
    <name type="scientific">Brachybacterium alimentarium</name>
    <dbReference type="NCBI Taxonomy" id="47845"/>
    <lineage>
        <taxon>Bacteria</taxon>
        <taxon>Bacillati</taxon>
        <taxon>Actinomycetota</taxon>
        <taxon>Actinomycetes</taxon>
        <taxon>Micrococcales</taxon>
        <taxon>Dermabacteraceae</taxon>
        <taxon>Brachybacterium</taxon>
    </lineage>
</organism>
<dbReference type="Proteomes" id="UP000218598">
    <property type="component" value="Unassembled WGS sequence"/>
</dbReference>
<gene>
    <name evidence="1" type="ORF">CIK66_18600</name>
</gene>
<dbReference type="RefSeq" id="WP_096198031.1">
    <property type="nucleotide sequence ID" value="NZ_NRGR01000062.1"/>
</dbReference>
<comment type="caution">
    <text evidence="1">The sequence shown here is derived from an EMBL/GenBank/DDBJ whole genome shotgun (WGS) entry which is preliminary data.</text>
</comment>
<dbReference type="AlphaFoldDB" id="A0A2A3YEN7"/>
<dbReference type="OrthoDB" id="9961120at2"/>
<evidence type="ECO:0000313" key="1">
    <source>
        <dbReference type="EMBL" id="PCC37575.1"/>
    </source>
</evidence>
<sequence>MTTKELTTRSECTICGILMRRTWTDDLTDYTWRAVDGTIVGTAEGVPAGAPTNTPELLELLAERGDMHSYSTVLARYQMGHLDLPWEHIHRAIEPASTIDPRDVPECHGWPMRAAPGAWICRVDGTINRRDLAAGGQHPQLGPGLQG</sequence>
<proteinExistence type="predicted"/>
<evidence type="ECO:0000313" key="2">
    <source>
        <dbReference type="Proteomes" id="UP000218598"/>
    </source>
</evidence>